<evidence type="ECO:0000313" key="5">
    <source>
        <dbReference type="RefSeq" id="XP_027258890.1"/>
    </source>
</evidence>
<evidence type="ECO:0000256" key="1">
    <source>
        <dbReference type="ARBA" id="ARBA00007943"/>
    </source>
</evidence>
<feature type="compositionally biased region" description="Basic and acidic residues" evidence="2">
    <location>
        <begin position="75"/>
        <end position="84"/>
    </location>
</feature>
<sequence>MSLEKHTSFQGHRGLPSQRAQRKPKGPMAQKVPPEEENPRVKCRDCGAFGHTWKSRRCPIKHAYEITVPQAQQGRNEKENRDPGRPQTQENLCQVERDKRPIQGKGQRCDVQQKKAPLEKLPLMNPRTNQHVQLAHPKMPGVIAGNRKRALPDGLETREPPVKKSLGRQMCPGNPSTKRHAGSCILPSRQEECQRMPAPGVLKPAFKQDGRMAFSEDPRRQKLPCTSEHHPRDVPKRNGLGQVFHMESKGQAPRTDQARLPLTVALVSDRACTESQETSSNCVVGQSLRMIFTRIQGDCWTSRFVDGAPGLPIEKQIPPSKCPASQEKGDGALSQVPWSVLSEDLLVSSSSEDSDVE</sequence>
<feature type="domain" description="Zinc knuckle" evidence="3">
    <location>
        <begin position="40"/>
        <end position="81"/>
    </location>
</feature>
<feature type="compositionally biased region" description="Basic and acidic residues" evidence="2">
    <location>
        <begin position="33"/>
        <end position="45"/>
    </location>
</feature>
<name>A0A9J7JGD8_CRIGR</name>
<reference evidence="4" key="1">
    <citation type="journal article" date="2018" name="Biotechnol. Bioeng.">
        <title>A reference genome of the Chinese hamster based on a hybrid assembly strategy.</title>
        <authorList>
            <person name="Rupp O."/>
            <person name="MacDonald M.L."/>
            <person name="Li S."/>
            <person name="Dhiman H."/>
            <person name="Polson S."/>
            <person name="Griep S."/>
            <person name="Heffner K."/>
            <person name="Hernandez I."/>
            <person name="Brinkrolf K."/>
            <person name="Jadhav V."/>
            <person name="Samoudi M."/>
            <person name="Hao H."/>
            <person name="Kingham B."/>
            <person name="Goesmann A."/>
            <person name="Betenbaugh M.J."/>
            <person name="Lewis N.E."/>
            <person name="Borth N."/>
            <person name="Lee K.H."/>
        </authorList>
    </citation>
    <scope>NUCLEOTIDE SEQUENCE [LARGE SCALE GENOMIC DNA]</scope>
    <source>
        <strain evidence="4">17A/GY</strain>
    </source>
</reference>
<dbReference type="AlphaFoldDB" id="A0A9J7JGD8"/>
<evidence type="ECO:0000313" key="4">
    <source>
        <dbReference type="Proteomes" id="UP001108280"/>
    </source>
</evidence>
<feature type="region of interest" description="Disordered" evidence="2">
    <location>
        <begin position="69"/>
        <end position="93"/>
    </location>
</feature>
<dbReference type="InterPro" id="IPR041670">
    <property type="entry name" value="Znf-CCHC_6"/>
</dbReference>
<dbReference type="KEGG" id="cge:103162633"/>
<feature type="region of interest" description="Disordered" evidence="2">
    <location>
        <begin position="311"/>
        <end position="335"/>
    </location>
</feature>
<feature type="region of interest" description="Disordered" evidence="2">
    <location>
        <begin position="152"/>
        <end position="182"/>
    </location>
</feature>
<dbReference type="Proteomes" id="UP001108280">
    <property type="component" value="Chromosome 2"/>
</dbReference>
<feature type="region of interest" description="Disordered" evidence="2">
    <location>
        <begin position="215"/>
        <end position="238"/>
    </location>
</feature>
<dbReference type="OrthoDB" id="9623814at2759"/>
<gene>
    <name evidence="5" type="primary">LOC103162633</name>
</gene>
<dbReference type="RefSeq" id="XP_027258890.1">
    <property type="nucleotide sequence ID" value="XM_027403089.2"/>
</dbReference>
<evidence type="ECO:0000259" key="3">
    <source>
        <dbReference type="Pfam" id="PF15288"/>
    </source>
</evidence>
<keyword evidence="4" id="KW-1185">Reference proteome</keyword>
<reference evidence="4" key="2">
    <citation type="journal article" date="2020" name="Biotechnol. Bioeng.">
        <title>Chromosome-scale scaffolds for the Chinese hamster reference genome assembly to facilitate the study of the CHO epigenome.</title>
        <authorList>
            <person name="Hilliard W."/>
            <person name="MacDonald M."/>
            <person name="Lee K.H."/>
        </authorList>
    </citation>
    <scope>NUCLEOTIDE SEQUENCE [LARGE SCALE GENOMIC DNA]</scope>
    <source>
        <strain evidence="4">17A/GY</strain>
    </source>
</reference>
<dbReference type="Pfam" id="PF15288">
    <property type="entry name" value="zf-CCHC_6"/>
    <property type="match status" value="1"/>
</dbReference>
<dbReference type="PANTHER" id="PTHR16035">
    <property type="entry name" value="PROTEIN FAM90A1"/>
    <property type="match status" value="1"/>
</dbReference>
<dbReference type="PANTHER" id="PTHR16035:SF14">
    <property type="entry name" value="FAMILY WITH SEQUENCE SIMILARITY 90 MEMBER A11, PSEUDOGENE-RELATED"/>
    <property type="match status" value="1"/>
</dbReference>
<organism evidence="4 5">
    <name type="scientific">Cricetulus griseus</name>
    <name type="common">Chinese hamster</name>
    <name type="synonym">Cricetulus barabensis griseus</name>
    <dbReference type="NCBI Taxonomy" id="10029"/>
    <lineage>
        <taxon>Eukaryota</taxon>
        <taxon>Metazoa</taxon>
        <taxon>Chordata</taxon>
        <taxon>Craniata</taxon>
        <taxon>Vertebrata</taxon>
        <taxon>Euteleostomi</taxon>
        <taxon>Mammalia</taxon>
        <taxon>Eutheria</taxon>
        <taxon>Euarchontoglires</taxon>
        <taxon>Glires</taxon>
        <taxon>Rodentia</taxon>
        <taxon>Myomorpha</taxon>
        <taxon>Muroidea</taxon>
        <taxon>Cricetidae</taxon>
        <taxon>Cricetinae</taxon>
        <taxon>Cricetulus</taxon>
    </lineage>
</organism>
<feature type="compositionally biased region" description="Basic and acidic residues" evidence="2">
    <location>
        <begin position="227"/>
        <end position="236"/>
    </location>
</feature>
<dbReference type="InterPro" id="IPR039213">
    <property type="entry name" value="FAM90"/>
</dbReference>
<comment type="similarity">
    <text evidence="1">Belongs to the FAM90 family.</text>
</comment>
<feature type="region of interest" description="Disordered" evidence="2">
    <location>
        <begin position="1"/>
        <end position="46"/>
    </location>
</feature>
<reference evidence="5" key="3">
    <citation type="submission" date="2025-08" db="UniProtKB">
        <authorList>
            <consortium name="RefSeq"/>
        </authorList>
    </citation>
    <scope>IDENTIFICATION</scope>
    <source>
        <strain evidence="5">17A/GY</strain>
        <tissue evidence="5">Liver</tissue>
    </source>
</reference>
<proteinExistence type="inferred from homology"/>
<evidence type="ECO:0000256" key="2">
    <source>
        <dbReference type="SAM" id="MobiDB-lite"/>
    </source>
</evidence>
<protein>
    <recommendedName>
        <fullName evidence="3">Zinc knuckle domain-containing protein</fullName>
    </recommendedName>
</protein>
<dbReference type="GeneID" id="103162633"/>
<accession>A0A9J7JGD8</accession>